<sequence length="32" mass="3528">MEEHGKAAVGWAARDDSGVLSPYNFSRRSVSF</sequence>
<dbReference type="KEGG" id="dosa:Os09g0400300"/>
<reference evidence="2" key="2">
    <citation type="journal article" date="2008" name="Nucleic Acids Res.">
        <title>The rice annotation project database (RAP-DB): 2008 update.</title>
        <authorList>
            <consortium name="The rice annotation project (RAP)"/>
        </authorList>
    </citation>
    <scope>GENOME REANNOTATION</scope>
    <source>
        <strain evidence="2">cv. Nipponbare</strain>
    </source>
</reference>
<name>C7J6V0_ORYSJ</name>
<dbReference type="EMBL" id="AP008215">
    <property type="protein sequence ID" value="BAH94550.1"/>
    <property type="molecule type" value="Genomic_DNA"/>
</dbReference>
<reference evidence="1 2" key="1">
    <citation type="journal article" date="2005" name="Nature">
        <title>The map-based sequence of the rice genome.</title>
        <authorList>
            <consortium name="International rice genome sequencing project (IRGSP)"/>
            <person name="Matsumoto T."/>
            <person name="Wu J."/>
            <person name="Kanamori H."/>
            <person name="Katayose Y."/>
            <person name="Fujisawa M."/>
            <person name="Namiki N."/>
            <person name="Mizuno H."/>
            <person name="Yamamoto K."/>
            <person name="Antonio B.A."/>
            <person name="Baba T."/>
            <person name="Sakata K."/>
            <person name="Nagamura Y."/>
            <person name="Aoki H."/>
            <person name="Arikawa K."/>
            <person name="Arita K."/>
            <person name="Bito T."/>
            <person name="Chiden Y."/>
            <person name="Fujitsuka N."/>
            <person name="Fukunaka R."/>
            <person name="Hamada M."/>
            <person name="Harada C."/>
            <person name="Hayashi A."/>
            <person name="Hijishita S."/>
            <person name="Honda M."/>
            <person name="Hosokawa S."/>
            <person name="Ichikawa Y."/>
            <person name="Idonuma A."/>
            <person name="Iijima M."/>
            <person name="Ikeda M."/>
            <person name="Ikeno M."/>
            <person name="Ito K."/>
            <person name="Ito S."/>
            <person name="Ito T."/>
            <person name="Ito Y."/>
            <person name="Ito Y."/>
            <person name="Iwabuchi A."/>
            <person name="Kamiya K."/>
            <person name="Karasawa W."/>
            <person name="Kurita K."/>
            <person name="Katagiri S."/>
            <person name="Kikuta A."/>
            <person name="Kobayashi H."/>
            <person name="Kobayashi N."/>
            <person name="Machita K."/>
            <person name="Maehara T."/>
            <person name="Masukawa M."/>
            <person name="Mizubayashi T."/>
            <person name="Mukai Y."/>
            <person name="Nagasaki H."/>
            <person name="Nagata Y."/>
            <person name="Naito S."/>
            <person name="Nakashima M."/>
            <person name="Nakama Y."/>
            <person name="Nakamichi Y."/>
            <person name="Nakamura M."/>
            <person name="Meguro A."/>
            <person name="Negishi M."/>
            <person name="Ohta I."/>
            <person name="Ohta T."/>
            <person name="Okamoto M."/>
            <person name="Ono N."/>
            <person name="Saji S."/>
            <person name="Sakaguchi M."/>
            <person name="Sakai K."/>
            <person name="Shibata M."/>
            <person name="Shimokawa T."/>
            <person name="Song J."/>
            <person name="Takazaki Y."/>
            <person name="Terasawa K."/>
            <person name="Tsugane M."/>
            <person name="Tsuji K."/>
            <person name="Ueda S."/>
            <person name="Waki K."/>
            <person name="Yamagata H."/>
            <person name="Yamamoto M."/>
            <person name="Yamamoto S."/>
            <person name="Yamane H."/>
            <person name="Yoshiki S."/>
            <person name="Yoshihara R."/>
            <person name="Yukawa K."/>
            <person name="Zhong H."/>
            <person name="Yano M."/>
            <person name="Yuan Q."/>
            <person name="Ouyang S."/>
            <person name="Liu J."/>
            <person name="Jones K.M."/>
            <person name="Gansberger K."/>
            <person name="Moffat K."/>
            <person name="Hill J."/>
            <person name="Bera J."/>
            <person name="Fadrosh D."/>
            <person name="Jin S."/>
            <person name="Johri S."/>
            <person name="Kim M."/>
            <person name="Overton L."/>
            <person name="Reardon M."/>
            <person name="Tsitrin T."/>
            <person name="Vuong H."/>
            <person name="Weaver B."/>
            <person name="Ciecko A."/>
            <person name="Tallon L."/>
            <person name="Jackson J."/>
            <person name="Pai G."/>
            <person name="Aken S.V."/>
            <person name="Utterback T."/>
            <person name="Reidmuller S."/>
            <person name="Feldblyum T."/>
            <person name="Hsiao J."/>
            <person name="Zismann V."/>
            <person name="Iobst S."/>
            <person name="de Vazeille A.R."/>
            <person name="Buell C.R."/>
            <person name="Ying K."/>
            <person name="Li Y."/>
            <person name="Lu T."/>
            <person name="Huang Y."/>
            <person name="Zhao Q."/>
            <person name="Feng Q."/>
            <person name="Zhang L."/>
            <person name="Zhu J."/>
            <person name="Weng Q."/>
            <person name="Mu J."/>
            <person name="Lu Y."/>
            <person name="Fan D."/>
            <person name="Liu Y."/>
            <person name="Guan J."/>
            <person name="Zhang Y."/>
            <person name="Yu S."/>
            <person name="Liu X."/>
            <person name="Zhang Y."/>
            <person name="Hong G."/>
            <person name="Han B."/>
            <person name="Choisne N."/>
            <person name="Demange N."/>
            <person name="Orjeda G."/>
            <person name="Samain S."/>
            <person name="Cattolico L."/>
            <person name="Pelletier E."/>
            <person name="Couloux A."/>
            <person name="Segurens B."/>
            <person name="Wincker P."/>
            <person name="D'Hont A."/>
            <person name="Scarpelli C."/>
            <person name="Weissenbach J."/>
            <person name="Salanoubat M."/>
            <person name="Quetier F."/>
            <person name="Yu Y."/>
            <person name="Kim H.R."/>
            <person name="Rambo T."/>
            <person name="Currie J."/>
            <person name="Collura K."/>
            <person name="Luo M."/>
            <person name="Yang T."/>
            <person name="Ammiraju J.S.S."/>
            <person name="Engler F."/>
            <person name="Soderlund C."/>
            <person name="Wing R.A."/>
            <person name="Palmer L.E."/>
            <person name="de la Bastide M."/>
            <person name="Spiegel L."/>
            <person name="Nascimento L."/>
            <person name="Zutavern T."/>
            <person name="O'Shaughnessy A."/>
            <person name="Dike S."/>
            <person name="Dedhia N."/>
            <person name="Preston R."/>
            <person name="Balija V."/>
            <person name="McCombie W.R."/>
            <person name="Chow T."/>
            <person name="Chen H."/>
            <person name="Chung M."/>
            <person name="Chen C."/>
            <person name="Shaw J."/>
            <person name="Wu H."/>
            <person name="Hsiao K."/>
            <person name="Chao Y."/>
            <person name="Chu M."/>
            <person name="Cheng C."/>
            <person name="Hour A."/>
            <person name="Lee P."/>
            <person name="Lin S."/>
            <person name="Lin Y."/>
            <person name="Liou J."/>
            <person name="Liu S."/>
            <person name="Hsing Y."/>
            <person name="Raghuvanshi S."/>
            <person name="Mohanty A."/>
            <person name="Bharti A.K."/>
            <person name="Gaur A."/>
            <person name="Gupta V."/>
            <person name="Kumar D."/>
            <person name="Ravi V."/>
            <person name="Vij S."/>
            <person name="Kapur A."/>
            <person name="Khurana P."/>
            <person name="Khurana P."/>
            <person name="Khurana J.P."/>
            <person name="Tyagi A.K."/>
            <person name="Gaikwad K."/>
            <person name="Singh A."/>
            <person name="Dalal V."/>
            <person name="Srivastava S."/>
            <person name="Dixit A."/>
            <person name="Pal A.K."/>
            <person name="Ghazi I.A."/>
            <person name="Yadav M."/>
            <person name="Pandit A."/>
            <person name="Bhargava A."/>
            <person name="Sureshbabu K."/>
            <person name="Batra K."/>
            <person name="Sharma T.R."/>
            <person name="Mohapatra T."/>
            <person name="Singh N.K."/>
            <person name="Messing J."/>
            <person name="Nelson A.B."/>
            <person name="Fuks G."/>
            <person name="Kavchok S."/>
            <person name="Keizer G."/>
            <person name="Linton E."/>
            <person name="Llaca V."/>
            <person name="Song R."/>
            <person name="Tanyolac B."/>
            <person name="Young S."/>
            <person name="Ho-Il K."/>
            <person name="Hahn J.H."/>
            <person name="Sangsakoo G."/>
            <person name="Vanavichit A."/>
            <person name="de Mattos Luiz.A.T."/>
            <person name="Zimmer P.D."/>
            <person name="Malone G."/>
            <person name="Dellagostin O."/>
            <person name="de Oliveira A.C."/>
            <person name="Bevan M."/>
            <person name="Bancroft I."/>
            <person name="Minx P."/>
            <person name="Cordum H."/>
            <person name="Wilson R."/>
            <person name="Cheng Z."/>
            <person name="Jin W."/>
            <person name="Jiang J."/>
            <person name="Leong S.A."/>
            <person name="Iwama H."/>
            <person name="Gojobori T."/>
            <person name="Itoh T."/>
            <person name="Niimura Y."/>
            <person name="Fujii Y."/>
            <person name="Habara T."/>
            <person name="Sakai H."/>
            <person name="Sato Y."/>
            <person name="Wilson G."/>
            <person name="Kumar K."/>
            <person name="McCouch S."/>
            <person name="Juretic N."/>
            <person name="Hoen D."/>
            <person name="Wright S."/>
            <person name="Bruskiewich R."/>
            <person name="Bureau T."/>
            <person name="Miyao A."/>
            <person name="Hirochika H."/>
            <person name="Nishikawa T."/>
            <person name="Kadowaki K."/>
            <person name="Sugiura M."/>
            <person name="Burr B."/>
            <person name="Sasaki T."/>
        </authorList>
    </citation>
    <scope>NUCLEOTIDE SEQUENCE [LARGE SCALE GENOMIC DNA]</scope>
    <source>
        <strain evidence="2">cv. Nipponbare</strain>
    </source>
</reference>
<proteinExistence type="predicted"/>
<dbReference type="AlphaFoldDB" id="C7J6V0"/>
<evidence type="ECO:0000313" key="2">
    <source>
        <dbReference type="Proteomes" id="UP000000763"/>
    </source>
</evidence>
<dbReference type="Proteomes" id="UP000000763">
    <property type="component" value="Chromosome 9"/>
</dbReference>
<gene>
    <name evidence="1" type="ordered locus">Os09g0400300</name>
</gene>
<protein>
    <submittedName>
        <fullName evidence="1">Os09g0400300 protein</fullName>
    </submittedName>
</protein>
<evidence type="ECO:0000313" key="1">
    <source>
        <dbReference type="EMBL" id="BAH94550.1"/>
    </source>
</evidence>
<organism evidence="1 2">
    <name type="scientific">Oryza sativa subsp. japonica</name>
    <name type="common">Rice</name>
    <dbReference type="NCBI Taxonomy" id="39947"/>
    <lineage>
        <taxon>Eukaryota</taxon>
        <taxon>Viridiplantae</taxon>
        <taxon>Streptophyta</taxon>
        <taxon>Embryophyta</taxon>
        <taxon>Tracheophyta</taxon>
        <taxon>Spermatophyta</taxon>
        <taxon>Magnoliopsida</taxon>
        <taxon>Liliopsida</taxon>
        <taxon>Poales</taxon>
        <taxon>Poaceae</taxon>
        <taxon>BOP clade</taxon>
        <taxon>Oryzoideae</taxon>
        <taxon>Oryzeae</taxon>
        <taxon>Oryzinae</taxon>
        <taxon>Oryza</taxon>
        <taxon>Oryza sativa</taxon>
    </lineage>
</organism>
<accession>C7J6V0</accession>